<organism evidence="1 2">
    <name type="scientific">Gossypium tomentosum</name>
    <name type="common">Hawaiian cotton</name>
    <name type="synonym">Gossypium sandvicense</name>
    <dbReference type="NCBI Taxonomy" id="34277"/>
    <lineage>
        <taxon>Eukaryota</taxon>
        <taxon>Viridiplantae</taxon>
        <taxon>Streptophyta</taxon>
        <taxon>Embryophyta</taxon>
        <taxon>Tracheophyta</taxon>
        <taxon>Spermatophyta</taxon>
        <taxon>Magnoliopsida</taxon>
        <taxon>eudicotyledons</taxon>
        <taxon>Gunneridae</taxon>
        <taxon>Pentapetalae</taxon>
        <taxon>rosids</taxon>
        <taxon>malvids</taxon>
        <taxon>Malvales</taxon>
        <taxon>Malvaceae</taxon>
        <taxon>Malvoideae</taxon>
        <taxon>Gossypium</taxon>
    </lineage>
</organism>
<evidence type="ECO:0000313" key="2">
    <source>
        <dbReference type="Proteomes" id="UP000322667"/>
    </source>
</evidence>
<gene>
    <name evidence="1" type="ORF">ES332_D07G146600v1</name>
</gene>
<dbReference type="EMBL" id="CM017629">
    <property type="protein sequence ID" value="TYH62826.1"/>
    <property type="molecule type" value="Genomic_DNA"/>
</dbReference>
<sequence>MLTSEHVGAKFAVQIQSHAQKFFSKAHRFEFITRFP</sequence>
<keyword evidence="2" id="KW-1185">Reference proteome</keyword>
<name>A0A5D2K887_GOSTO</name>
<accession>A0A5D2K887</accession>
<dbReference type="AlphaFoldDB" id="A0A5D2K887"/>
<reference evidence="1 2" key="1">
    <citation type="submission" date="2019-07" db="EMBL/GenBank/DDBJ databases">
        <title>WGS assembly of Gossypium tomentosum.</title>
        <authorList>
            <person name="Chen Z.J."/>
            <person name="Sreedasyam A."/>
            <person name="Ando A."/>
            <person name="Song Q."/>
            <person name="De L."/>
            <person name="Hulse-Kemp A."/>
            <person name="Ding M."/>
            <person name="Ye W."/>
            <person name="Kirkbride R."/>
            <person name="Jenkins J."/>
            <person name="Plott C."/>
            <person name="Lovell J."/>
            <person name="Lin Y.-M."/>
            <person name="Vaughn R."/>
            <person name="Liu B."/>
            <person name="Li W."/>
            <person name="Simpson S."/>
            <person name="Scheffler B."/>
            <person name="Saski C."/>
            <person name="Grover C."/>
            <person name="Hu G."/>
            <person name="Conover J."/>
            <person name="Carlson J."/>
            <person name="Shu S."/>
            <person name="Boston L."/>
            <person name="Williams M."/>
            <person name="Peterson D."/>
            <person name="Mcgee K."/>
            <person name="Jones D."/>
            <person name="Wendel J."/>
            <person name="Stelly D."/>
            <person name="Grimwood J."/>
            <person name="Schmutz J."/>
        </authorList>
    </citation>
    <scope>NUCLEOTIDE SEQUENCE [LARGE SCALE GENOMIC DNA]</scope>
    <source>
        <strain evidence="1">7179.01</strain>
    </source>
</reference>
<proteinExistence type="predicted"/>
<protein>
    <submittedName>
        <fullName evidence="1">Uncharacterized protein</fullName>
    </submittedName>
</protein>
<dbReference type="Proteomes" id="UP000322667">
    <property type="component" value="Chromosome D07"/>
</dbReference>
<evidence type="ECO:0000313" key="1">
    <source>
        <dbReference type="EMBL" id="TYH62826.1"/>
    </source>
</evidence>